<evidence type="ECO:0000313" key="2">
    <source>
        <dbReference type="EMBL" id="CAK9187037.1"/>
    </source>
</evidence>
<protein>
    <submittedName>
        <fullName evidence="2">Uncharacterized protein</fullName>
    </submittedName>
</protein>
<name>A0ABC8V125_9AQUA</name>
<sequence>MMLNLLELTKGNDGRKTKELPKVKELVTGAQFMVKNMTQMSWSVLVDQHQRIRRRNNGSQYEPTIVSTKSVKKPSASTSIQSGWRAPSASTSIQSSWRAPSASISIQSAWRAPSASTSIQFAWRAPSASQKSTWNTPSNASKSS</sequence>
<gene>
    <name evidence="2" type="ORF">ILEXP_LOCUS57543</name>
</gene>
<reference evidence="2 3" key="1">
    <citation type="submission" date="2024-02" db="EMBL/GenBank/DDBJ databases">
        <authorList>
            <person name="Vignale AGUSTIN F."/>
            <person name="Sosa J E."/>
            <person name="Modenutti C."/>
        </authorList>
    </citation>
    <scope>NUCLEOTIDE SEQUENCE [LARGE SCALE GENOMIC DNA]</scope>
</reference>
<dbReference type="EMBL" id="CAUOFW020009780">
    <property type="protein sequence ID" value="CAK9187037.1"/>
    <property type="molecule type" value="Genomic_DNA"/>
</dbReference>
<accession>A0ABC8V125</accession>
<organism evidence="2 3">
    <name type="scientific">Ilex paraguariensis</name>
    <name type="common">yerba mate</name>
    <dbReference type="NCBI Taxonomy" id="185542"/>
    <lineage>
        <taxon>Eukaryota</taxon>
        <taxon>Viridiplantae</taxon>
        <taxon>Streptophyta</taxon>
        <taxon>Embryophyta</taxon>
        <taxon>Tracheophyta</taxon>
        <taxon>Spermatophyta</taxon>
        <taxon>Magnoliopsida</taxon>
        <taxon>eudicotyledons</taxon>
        <taxon>Gunneridae</taxon>
        <taxon>Pentapetalae</taxon>
        <taxon>asterids</taxon>
        <taxon>campanulids</taxon>
        <taxon>Aquifoliales</taxon>
        <taxon>Aquifoliaceae</taxon>
        <taxon>Ilex</taxon>
    </lineage>
</organism>
<comment type="caution">
    <text evidence="2">The sequence shown here is derived from an EMBL/GenBank/DDBJ whole genome shotgun (WGS) entry which is preliminary data.</text>
</comment>
<dbReference type="Proteomes" id="UP001642360">
    <property type="component" value="Unassembled WGS sequence"/>
</dbReference>
<evidence type="ECO:0000256" key="1">
    <source>
        <dbReference type="SAM" id="MobiDB-lite"/>
    </source>
</evidence>
<dbReference type="AlphaFoldDB" id="A0ABC8V125"/>
<feature type="region of interest" description="Disordered" evidence="1">
    <location>
        <begin position="54"/>
        <end position="99"/>
    </location>
</feature>
<proteinExistence type="predicted"/>
<keyword evidence="3" id="KW-1185">Reference proteome</keyword>
<feature type="compositionally biased region" description="Polar residues" evidence="1">
    <location>
        <begin position="57"/>
        <end position="99"/>
    </location>
</feature>
<evidence type="ECO:0000313" key="3">
    <source>
        <dbReference type="Proteomes" id="UP001642360"/>
    </source>
</evidence>